<dbReference type="GO" id="GO:0004176">
    <property type="term" value="F:ATP-dependent peptidase activity"/>
    <property type="evidence" value="ECO:0007669"/>
    <property type="project" value="UniProtKB-UniRule"/>
</dbReference>
<dbReference type="Pfam" id="PF13654">
    <property type="entry name" value="AAA_32"/>
    <property type="match status" value="1"/>
</dbReference>
<dbReference type="GO" id="GO:0005524">
    <property type="term" value="F:ATP binding"/>
    <property type="evidence" value="ECO:0007669"/>
    <property type="project" value="InterPro"/>
</dbReference>
<dbReference type="AlphaFoldDB" id="A0A484ZSX6"/>
<dbReference type="InterPro" id="IPR008269">
    <property type="entry name" value="Lon_proteolytic"/>
</dbReference>
<organism evidence="4 5">
    <name type="scientific">Budvicia aquatica</name>
    <dbReference type="NCBI Taxonomy" id="82979"/>
    <lineage>
        <taxon>Bacteria</taxon>
        <taxon>Pseudomonadati</taxon>
        <taxon>Pseudomonadota</taxon>
        <taxon>Gammaproteobacteria</taxon>
        <taxon>Enterobacterales</taxon>
        <taxon>Budviciaceae</taxon>
        <taxon>Budvicia</taxon>
    </lineage>
</organism>
<dbReference type="InterPro" id="IPR041699">
    <property type="entry name" value="AAA_32"/>
</dbReference>
<evidence type="ECO:0000256" key="1">
    <source>
        <dbReference type="ARBA" id="ARBA00022670"/>
    </source>
</evidence>
<dbReference type="PANTHER" id="PTHR10046">
    <property type="entry name" value="ATP DEPENDENT LON PROTEASE FAMILY MEMBER"/>
    <property type="match status" value="1"/>
</dbReference>
<name>A0A484ZSX6_9GAMM</name>
<feature type="active site" evidence="2">
    <location>
        <position position="456"/>
    </location>
</feature>
<comment type="similarity">
    <text evidence="2">Belongs to the peptidase S16 family.</text>
</comment>
<keyword evidence="1 2" id="KW-0645">Protease</keyword>
<evidence type="ECO:0000259" key="3">
    <source>
        <dbReference type="PROSITE" id="PS51786"/>
    </source>
</evidence>
<keyword evidence="2" id="KW-0378">Hydrolase</keyword>
<dbReference type="Gene3D" id="3.40.50.300">
    <property type="entry name" value="P-loop containing nucleotide triphosphate hydrolases"/>
    <property type="match status" value="1"/>
</dbReference>
<dbReference type="GO" id="GO:0004252">
    <property type="term" value="F:serine-type endopeptidase activity"/>
    <property type="evidence" value="ECO:0007669"/>
    <property type="project" value="UniProtKB-UniRule"/>
</dbReference>
<dbReference type="InterPro" id="IPR027417">
    <property type="entry name" value="P-loop_NTPase"/>
</dbReference>
<keyword evidence="2" id="KW-0720">Serine protease</keyword>
<accession>A0A484ZSX6</accession>
<evidence type="ECO:0000256" key="2">
    <source>
        <dbReference type="PROSITE-ProRule" id="PRU01122"/>
    </source>
</evidence>
<sequence>MNSARFLYNRVFLLNKTANTLTINRLEWQQLLPNTSDYADIFEREYRREPLDIEITQPRLQKSLATFCNQHPMASPFMLIKAVDSRAYLSLIHQSVTRLLPPRTDIIGSHYDIDNGTVSLSDAKSSSDNFAATSNCLYEEWIEAEQLLGCLRKHGDGYNLEPGLVHKANGGVLILSVRTLLAQPHLWFRLKQIVTSHCYQWFTNDESRPLPLSVPSMPLDLKVILVGDRYGLGDLQELEPELIERAIYTEFEADLAITESEDMATWCSYLNAIAYDARLPELDSSAYPALLKIAVRKSGDQDKLPLCPQLLSGLLIDATQYAESKITADSVAQAEQEKVWRESYLAEMVQDDIALGQLRIETEGYVIGQINGLSVLEYPGHPRAFGEPSRISCVVHIGDGEIMDVERKAELGGNLHAKGIMIMQAFIASELASDQQFPFSSSIVFEQSYGEVDGDSASLAGLCALISSLSLQPINQQIAVTGSVDQFGNVQTIGGINEKIEGFFDVCNDRELTGTQGIIFPLTNIRHLCLKDEVVEAVKAGQFHLWAVEHVHDVLPLLIGLPYVDENKPSVLSAIQERILQTGGGDRSRLPWPLRWINWFNRG</sequence>
<dbReference type="Gene3D" id="3.30.230.10">
    <property type="match status" value="1"/>
</dbReference>
<dbReference type="InterPro" id="IPR027065">
    <property type="entry name" value="Lon_Prtase"/>
</dbReference>
<gene>
    <name evidence="4" type="ORF">NCTC12282_05259</name>
</gene>
<reference evidence="4 5" key="1">
    <citation type="submission" date="2019-03" db="EMBL/GenBank/DDBJ databases">
        <authorList>
            <consortium name="Pathogen Informatics"/>
        </authorList>
    </citation>
    <scope>NUCLEOTIDE SEQUENCE [LARGE SCALE GENOMIC DNA]</scope>
    <source>
        <strain evidence="4 5">NCTC12282</strain>
    </source>
</reference>
<dbReference type="GO" id="GO:0006508">
    <property type="term" value="P:proteolysis"/>
    <property type="evidence" value="ECO:0007669"/>
    <property type="project" value="UniProtKB-KW"/>
</dbReference>
<dbReference type="PROSITE" id="PS51786">
    <property type="entry name" value="LON_PROTEOLYTIC"/>
    <property type="match status" value="1"/>
</dbReference>
<dbReference type="EMBL" id="CAADJA010000002">
    <property type="protein sequence ID" value="VFS51612.1"/>
    <property type="molecule type" value="Genomic_DNA"/>
</dbReference>
<dbReference type="PRINTS" id="PR00830">
    <property type="entry name" value="ENDOLAPTASE"/>
</dbReference>
<dbReference type="GO" id="GO:0030163">
    <property type="term" value="P:protein catabolic process"/>
    <property type="evidence" value="ECO:0007669"/>
    <property type="project" value="InterPro"/>
</dbReference>
<dbReference type="InterPro" id="IPR014721">
    <property type="entry name" value="Ribsml_uS5_D2-typ_fold_subgr"/>
</dbReference>
<feature type="active site" evidence="2">
    <location>
        <position position="499"/>
    </location>
</feature>
<evidence type="ECO:0000313" key="4">
    <source>
        <dbReference type="EMBL" id="VFS51612.1"/>
    </source>
</evidence>
<evidence type="ECO:0000313" key="5">
    <source>
        <dbReference type="Proteomes" id="UP000373449"/>
    </source>
</evidence>
<dbReference type="EC" id="3.4.21.53" evidence="2"/>
<proteinExistence type="inferred from homology"/>
<dbReference type="SUPFAM" id="SSF54211">
    <property type="entry name" value="Ribosomal protein S5 domain 2-like"/>
    <property type="match status" value="1"/>
</dbReference>
<dbReference type="Pfam" id="PF05362">
    <property type="entry name" value="Lon_C"/>
    <property type="match status" value="1"/>
</dbReference>
<dbReference type="Proteomes" id="UP000373449">
    <property type="component" value="Unassembled WGS sequence"/>
</dbReference>
<comment type="catalytic activity">
    <reaction evidence="2">
        <text>Hydrolysis of proteins in presence of ATP.</text>
        <dbReference type="EC" id="3.4.21.53"/>
    </reaction>
</comment>
<dbReference type="InterPro" id="IPR020568">
    <property type="entry name" value="Ribosomal_Su5_D2-typ_SF"/>
</dbReference>
<protein>
    <recommendedName>
        <fullName evidence="2">endopeptidase La</fullName>
        <ecNumber evidence="2">3.4.21.53</ecNumber>
    </recommendedName>
</protein>
<feature type="domain" description="Lon proteolytic" evidence="3">
    <location>
        <begin position="364"/>
        <end position="561"/>
    </location>
</feature>